<dbReference type="EC" id="3.1.1.96" evidence="4"/>
<dbReference type="RefSeq" id="WP_034421742.1">
    <property type="nucleotide sequence ID" value="NZ_CP045798.1"/>
</dbReference>
<keyword evidence="6" id="KW-1185">Reference proteome</keyword>
<comment type="similarity">
    <text evidence="1 4">Belongs to the DTD family.</text>
</comment>
<proteinExistence type="inferred from homology"/>
<accession>A0A7G6DZP2</accession>
<dbReference type="GO" id="GO:0005737">
    <property type="term" value="C:cytoplasm"/>
    <property type="evidence" value="ECO:0007669"/>
    <property type="project" value="UniProtKB-SubCell"/>
</dbReference>
<organism evidence="5 6">
    <name type="scientific">Thermanaerosceptrum fracticalcis</name>
    <dbReference type="NCBI Taxonomy" id="1712410"/>
    <lineage>
        <taxon>Bacteria</taxon>
        <taxon>Bacillati</taxon>
        <taxon>Bacillota</taxon>
        <taxon>Clostridia</taxon>
        <taxon>Eubacteriales</taxon>
        <taxon>Peptococcaceae</taxon>
        <taxon>Thermanaerosceptrum</taxon>
    </lineage>
</organism>
<dbReference type="GO" id="GO:0106026">
    <property type="term" value="F:Gly-tRNA(Ala) deacylase activity"/>
    <property type="evidence" value="ECO:0007669"/>
    <property type="project" value="UniProtKB-UniRule"/>
</dbReference>
<dbReference type="Gene3D" id="3.50.80.10">
    <property type="entry name" value="D-tyrosyl-tRNA(Tyr) deacylase"/>
    <property type="match status" value="1"/>
</dbReference>
<dbReference type="CDD" id="cd00563">
    <property type="entry name" value="Dtyr_deacylase"/>
    <property type="match status" value="1"/>
</dbReference>
<gene>
    <name evidence="4" type="primary">dtd</name>
    <name evidence="5" type="ORF">BR63_02605</name>
</gene>
<evidence type="ECO:0000256" key="2">
    <source>
        <dbReference type="ARBA" id="ARBA00022555"/>
    </source>
</evidence>
<evidence type="ECO:0000313" key="6">
    <source>
        <dbReference type="Proteomes" id="UP000515847"/>
    </source>
</evidence>
<name>A0A7G6DZP2_THEFR</name>
<evidence type="ECO:0000313" key="5">
    <source>
        <dbReference type="EMBL" id="QNB45296.1"/>
    </source>
</evidence>
<dbReference type="GO" id="GO:0019478">
    <property type="term" value="P:D-amino acid catabolic process"/>
    <property type="evidence" value="ECO:0007669"/>
    <property type="project" value="UniProtKB-UniRule"/>
</dbReference>
<comment type="domain">
    <text evidence="4">A Gly-cisPro motif from one monomer fits into the active site of the other monomer to allow specific chiral rejection of L-amino acids.</text>
</comment>
<evidence type="ECO:0000256" key="3">
    <source>
        <dbReference type="ARBA" id="ARBA00022801"/>
    </source>
</evidence>
<dbReference type="GO" id="GO:0000049">
    <property type="term" value="F:tRNA binding"/>
    <property type="evidence" value="ECO:0007669"/>
    <property type="project" value="UniProtKB-UniRule"/>
</dbReference>
<evidence type="ECO:0000256" key="4">
    <source>
        <dbReference type="HAMAP-Rule" id="MF_00518"/>
    </source>
</evidence>
<sequence length="149" mass="16477">MRAVVQRVAKSSVTVENRITGSTGRGLVVLLGVAQGDQEADARYLAEKIVNLRIFEDKEGKMNLSLKDIQGEILVVSQFTLLGDCRQGRRPSFTEAAPPVDAERLYNYFVELVNQQGIPVATGVFQAHMQVEIINDGPVTMLLDSRKLF</sequence>
<comment type="catalytic activity">
    <reaction evidence="4">
        <text>a D-aminoacyl-tRNA + H2O = a tRNA + a D-alpha-amino acid + H(+)</text>
        <dbReference type="Rhea" id="RHEA:13953"/>
        <dbReference type="Rhea" id="RHEA-COMP:10123"/>
        <dbReference type="Rhea" id="RHEA-COMP:10124"/>
        <dbReference type="ChEBI" id="CHEBI:15377"/>
        <dbReference type="ChEBI" id="CHEBI:15378"/>
        <dbReference type="ChEBI" id="CHEBI:59871"/>
        <dbReference type="ChEBI" id="CHEBI:78442"/>
        <dbReference type="ChEBI" id="CHEBI:79333"/>
        <dbReference type="EC" id="3.1.1.96"/>
    </reaction>
</comment>
<evidence type="ECO:0000256" key="1">
    <source>
        <dbReference type="ARBA" id="ARBA00009673"/>
    </source>
</evidence>
<dbReference type="HAMAP" id="MF_00518">
    <property type="entry name" value="Deacylase_Dtd"/>
    <property type="match status" value="1"/>
</dbReference>
<dbReference type="EMBL" id="CP045798">
    <property type="protein sequence ID" value="QNB45296.1"/>
    <property type="molecule type" value="Genomic_DNA"/>
</dbReference>
<keyword evidence="4" id="KW-0963">Cytoplasm</keyword>
<keyword evidence="2 4" id="KW-0820">tRNA-binding</keyword>
<dbReference type="GO" id="GO:0043908">
    <property type="term" value="F:Ser(Gly)-tRNA(Ala) hydrolase activity"/>
    <property type="evidence" value="ECO:0007669"/>
    <property type="project" value="UniProtKB-UniRule"/>
</dbReference>
<comment type="subcellular location">
    <subcellularLocation>
        <location evidence="4">Cytoplasm</location>
    </subcellularLocation>
</comment>
<dbReference type="OrthoDB" id="9801395at2"/>
<reference evidence="5 6" key="1">
    <citation type="journal article" date="2019" name="Front. Microbiol.">
        <title>Thermoanaerosceptrum fracticalcis gen. nov. sp. nov., a Novel Fumarate-Fermenting Microorganism From a Deep Fractured Carbonate Aquifer of the US Great Basin.</title>
        <authorList>
            <person name="Hamilton-Brehm S.D."/>
            <person name="Stewart L.E."/>
            <person name="Zavarin M."/>
            <person name="Caldwell M."/>
            <person name="Lawson P.A."/>
            <person name="Onstott T.C."/>
            <person name="Grzymski J."/>
            <person name="Neveux I."/>
            <person name="Lollar B.S."/>
            <person name="Russell C.E."/>
            <person name="Moser D.P."/>
        </authorList>
    </citation>
    <scope>NUCLEOTIDE SEQUENCE [LARGE SCALE GENOMIC DNA]</scope>
    <source>
        <strain evidence="5 6">DRI-13</strain>
    </source>
</reference>
<dbReference type="InterPro" id="IPR003732">
    <property type="entry name" value="Daa-tRNA_deacyls_DTD"/>
</dbReference>
<dbReference type="Proteomes" id="UP000515847">
    <property type="component" value="Chromosome"/>
</dbReference>
<dbReference type="NCBIfam" id="TIGR00256">
    <property type="entry name" value="D-aminoacyl-tRNA deacylase"/>
    <property type="match status" value="1"/>
</dbReference>
<dbReference type="Pfam" id="PF02580">
    <property type="entry name" value="Tyr_Deacylase"/>
    <property type="match status" value="1"/>
</dbReference>
<dbReference type="PANTHER" id="PTHR10472:SF5">
    <property type="entry name" value="D-AMINOACYL-TRNA DEACYLASE 1"/>
    <property type="match status" value="1"/>
</dbReference>
<dbReference type="FunFam" id="3.50.80.10:FF:000001">
    <property type="entry name" value="D-aminoacyl-tRNA deacylase"/>
    <property type="match status" value="1"/>
</dbReference>
<feature type="short sequence motif" description="Gly-cisPro motif, important for rejection of L-amino acids" evidence="4">
    <location>
        <begin position="137"/>
        <end position="138"/>
    </location>
</feature>
<dbReference type="EC" id="3.1.1.-" evidence="4"/>
<dbReference type="InterPro" id="IPR023509">
    <property type="entry name" value="DTD-like_sf"/>
</dbReference>
<protein>
    <recommendedName>
        <fullName evidence="4">D-aminoacyl-tRNA deacylase</fullName>
        <shortName evidence="4">DTD</shortName>
        <ecNumber evidence="4">3.1.1.96</ecNumber>
    </recommendedName>
    <alternativeName>
        <fullName evidence="4">Gly-tRNA(Ala) deacylase</fullName>
        <ecNumber evidence="4">3.1.1.-</ecNumber>
    </alternativeName>
</protein>
<keyword evidence="4" id="KW-0694">RNA-binding</keyword>
<dbReference type="AlphaFoldDB" id="A0A7G6DZP2"/>
<dbReference type="PANTHER" id="PTHR10472">
    <property type="entry name" value="D-TYROSYL-TRNA TYR DEACYLASE"/>
    <property type="match status" value="1"/>
</dbReference>
<comment type="subunit">
    <text evidence="4">Homodimer.</text>
</comment>
<comment type="function">
    <text evidence="4">An aminoacyl-tRNA editing enzyme that deacylates mischarged D-aminoacyl-tRNAs. Also deacylates mischarged glycyl-tRNA(Ala), protecting cells against glycine mischarging by AlaRS. Acts via tRNA-based rather than protein-based catalysis; rejects L-amino acids rather than detecting D-amino acids in the active site. By recycling D-aminoacyl-tRNA to D-amino acids and free tRNA molecules, this enzyme counteracts the toxicity associated with the formation of D-aminoacyl-tRNA entities in vivo and helps enforce protein L-homochirality.</text>
</comment>
<dbReference type="GO" id="GO:0051500">
    <property type="term" value="F:D-tyrosyl-tRNA(Tyr) deacylase activity"/>
    <property type="evidence" value="ECO:0007669"/>
    <property type="project" value="TreeGrafter"/>
</dbReference>
<dbReference type="KEGG" id="tfr:BR63_02605"/>
<keyword evidence="3 4" id="KW-0378">Hydrolase</keyword>
<dbReference type="SUPFAM" id="SSF69500">
    <property type="entry name" value="DTD-like"/>
    <property type="match status" value="1"/>
</dbReference>
<comment type="catalytic activity">
    <reaction evidence="4">
        <text>glycyl-tRNA(Ala) + H2O = tRNA(Ala) + glycine + H(+)</text>
        <dbReference type="Rhea" id="RHEA:53744"/>
        <dbReference type="Rhea" id="RHEA-COMP:9657"/>
        <dbReference type="Rhea" id="RHEA-COMP:13640"/>
        <dbReference type="ChEBI" id="CHEBI:15377"/>
        <dbReference type="ChEBI" id="CHEBI:15378"/>
        <dbReference type="ChEBI" id="CHEBI:57305"/>
        <dbReference type="ChEBI" id="CHEBI:78442"/>
        <dbReference type="ChEBI" id="CHEBI:78522"/>
    </reaction>
</comment>